<feature type="transmembrane region" description="Helical" evidence="1">
    <location>
        <begin position="360"/>
        <end position="379"/>
    </location>
</feature>
<feature type="transmembrane region" description="Helical" evidence="1">
    <location>
        <begin position="391"/>
        <end position="411"/>
    </location>
</feature>
<feature type="transmembrane region" description="Helical" evidence="1">
    <location>
        <begin position="431"/>
        <end position="452"/>
    </location>
</feature>
<feature type="transmembrane region" description="Helical" evidence="1">
    <location>
        <begin position="14"/>
        <end position="33"/>
    </location>
</feature>
<feature type="transmembrane region" description="Helical" evidence="1">
    <location>
        <begin position="921"/>
        <end position="944"/>
    </location>
</feature>
<dbReference type="GO" id="GO:0005886">
    <property type="term" value="C:plasma membrane"/>
    <property type="evidence" value="ECO:0007669"/>
    <property type="project" value="TreeGrafter"/>
</dbReference>
<dbReference type="PANTHER" id="PTHR32063:SF33">
    <property type="entry name" value="RND SUPERFAMILY EFFLUX PUMP PERMEASE COMPONENT"/>
    <property type="match status" value="1"/>
</dbReference>
<dbReference type="SUPFAM" id="SSF82714">
    <property type="entry name" value="Multidrug efflux transporter AcrB TolC docking domain, DN and DC subdomains"/>
    <property type="match status" value="2"/>
</dbReference>
<sequence length="1073" mass="118597">MKKIVTWAVNNSPAMNTLMVAVLGVGALCAFTLRRESFPQFELDYVLITVVYPGASPAEVEEGICLKIEEAIRGIEGIKKLETVSREGSGFGIAEIDPNARDVQTVVNDIRSEVDRIPSFPETAEDPEIKQVTLRSPAIRLSVIGGDRDDPEMEWKLRQITEDVRNELLQIPTITNVDLQAVRPYQIDVEISEETLRAHELTLQQVAEIIRKENLEVPAGNIQTRSTTYLVRGKNKYLTGKKIAEIPILTQPNGAVLRVGDLGTVRDGFEDQPIISEVDGQPGMVMVVNKTDKEDLLEIVQAVNDYAATKVMPPGYELRVWGSEWRMVRDRLDLLTRSGISGLILVFIVLALFLEIRLAFWVALGIPIAVFGTCAVMYFSGATLNMISMFAFVLALGIVVDDAIVVGENVYKHRQMGKPAMKAAIDGTVEVGPSVIASVTTTIIAFVPLLCVSGVMGKFIAVMPMAVISMLAISILESLFVLPCHLRHSSSPETSWYRRWLGSRNPLRLLVEAFLFAFNRARGYVSRGLEWFVEHYYLPSLQWGLNRPALAISSALSMLVLSFGLVVGGFTPWSVFPTLDMDTIVGKIVYPNGTPKEVLDRATQRMEEAARHVVADYEAAGTPILNTIFRSVGDVRGQDGNWEDRSGGHVGQVTMDMIPSDERQVKSTEIIRKWREALGEVAGAEKVTFGGPRIGPGGQPIEFKLVGEDLDRLDAAANKVKERLRSYPGVFDVADSYEPGKWELQLNVREDAKMMGQQMADLADTVRATYYGDEVMRLQRGRHEIKLMVRYPKEERESLANFEEIRVRTDEGDEIPLQALADVKVDRGPAAISRIDQLRAITITADVDEDTANASEVVADLKKSFMPGLFEEFPGMGVRWEGQQQQSDESIASLMIGFLIAAFVMFSLLTLEFRSYTQPAIVMAVIPFGAIGAILGHLCLGLPITMFSLFGMVALAGVVVNDSIVLIDFINHRREGGMTMREALLDAGRRRVRPILLTSITTVAGLLPILLERSIQAQILIPMAVSVSFGLMLGTIWVLIMVPIFYQTCTRVTDMVTPDEHEHLPAEPMGASV</sequence>
<feature type="transmembrane region" description="Helical" evidence="1">
    <location>
        <begin position="992"/>
        <end position="1011"/>
    </location>
</feature>
<dbReference type="InterPro" id="IPR027463">
    <property type="entry name" value="AcrB_DN_DC_subdom"/>
</dbReference>
<feature type="transmembrane region" description="Helical" evidence="1">
    <location>
        <begin position="950"/>
        <end position="971"/>
    </location>
</feature>
<organism evidence="2 3">
    <name type="scientific">Kolteria novifilia</name>
    <dbReference type="NCBI Taxonomy" id="2527975"/>
    <lineage>
        <taxon>Bacteria</taxon>
        <taxon>Pseudomonadati</taxon>
        <taxon>Planctomycetota</taxon>
        <taxon>Planctomycetia</taxon>
        <taxon>Kolteriales</taxon>
        <taxon>Kolteriaceae</taxon>
        <taxon>Kolteria</taxon>
    </lineage>
</organism>
<dbReference type="InterPro" id="IPR001036">
    <property type="entry name" value="Acrflvin-R"/>
</dbReference>
<dbReference type="EMBL" id="CP036279">
    <property type="protein sequence ID" value="QDU64426.1"/>
    <property type="molecule type" value="Genomic_DNA"/>
</dbReference>
<dbReference type="PRINTS" id="PR00702">
    <property type="entry name" value="ACRIFLAVINRP"/>
</dbReference>
<dbReference type="GO" id="GO:0042910">
    <property type="term" value="F:xenobiotic transmembrane transporter activity"/>
    <property type="evidence" value="ECO:0007669"/>
    <property type="project" value="TreeGrafter"/>
</dbReference>
<dbReference type="Gene3D" id="3.30.70.1320">
    <property type="entry name" value="Multidrug efflux transporter AcrB pore domain like"/>
    <property type="match status" value="1"/>
</dbReference>
<keyword evidence="1" id="KW-1133">Transmembrane helix</keyword>
<evidence type="ECO:0000313" key="2">
    <source>
        <dbReference type="EMBL" id="QDU64426.1"/>
    </source>
</evidence>
<proteinExistence type="predicted"/>
<protein>
    <submittedName>
        <fullName evidence="2">Multidrug resistance protein MdtC</fullName>
    </submittedName>
</protein>
<dbReference type="AlphaFoldDB" id="A0A518BBQ7"/>
<dbReference type="SUPFAM" id="SSF82693">
    <property type="entry name" value="Multidrug efflux transporter AcrB pore domain, PN1, PN2, PC1 and PC2 subdomains"/>
    <property type="match status" value="2"/>
</dbReference>
<feature type="transmembrane region" description="Helical" evidence="1">
    <location>
        <begin position="891"/>
        <end position="909"/>
    </location>
</feature>
<feature type="transmembrane region" description="Helical" evidence="1">
    <location>
        <begin position="334"/>
        <end position="354"/>
    </location>
</feature>
<keyword evidence="1" id="KW-0472">Membrane</keyword>
<keyword evidence="1" id="KW-0812">Transmembrane</keyword>
<name>A0A518BBQ7_9BACT</name>
<dbReference type="SUPFAM" id="SSF82866">
    <property type="entry name" value="Multidrug efflux transporter AcrB transmembrane domain"/>
    <property type="match status" value="2"/>
</dbReference>
<dbReference type="Gene3D" id="3.30.70.1440">
    <property type="entry name" value="Multidrug efflux transporter AcrB pore domain"/>
    <property type="match status" value="1"/>
</dbReference>
<dbReference type="Gene3D" id="3.30.2090.10">
    <property type="entry name" value="Multidrug efflux transporter AcrB TolC docking domain, DN and DC subdomains"/>
    <property type="match status" value="2"/>
</dbReference>
<dbReference type="PANTHER" id="PTHR32063">
    <property type="match status" value="1"/>
</dbReference>
<accession>A0A518BBQ7</accession>
<evidence type="ECO:0000256" key="1">
    <source>
        <dbReference type="SAM" id="Phobius"/>
    </source>
</evidence>
<dbReference type="KEGG" id="knv:Pan216_53160"/>
<evidence type="ECO:0000313" key="3">
    <source>
        <dbReference type="Proteomes" id="UP000317093"/>
    </source>
</evidence>
<gene>
    <name evidence="2" type="primary">mdtC_2</name>
    <name evidence="2" type="ORF">Pan216_53160</name>
</gene>
<dbReference type="Gene3D" id="3.30.70.1430">
    <property type="entry name" value="Multidrug efflux transporter AcrB pore domain"/>
    <property type="match status" value="2"/>
</dbReference>
<reference evidence="2 3" key="1">
    <citation type="submission" date="2019-02" db="EMBL/GenBank/DDBJ databases">
        <title>Deep-cultivation of Planctomycetes and their phenomic and genomic characterization uncovers novel biology.</title>
        <authorList>
            <person name="Wiegand S."/>
            <person name="Jogler M."/>
            <person name="Boedeker C."/>
            <person name="Pinto D."/>
            <person name="Vollmers J."/>
            <person name="Rivas-Marin E."/>
            <person name="Kohn T."/>
            <person name="Peeters S.H."/>
            <person name="Heuer A."/>
            <person name="Rast P."/>
            <person name="Oberbeckmann S."/>
            <person name="Bunk B."/>
            <person name="Jeske O."/>
            <person name="Meyerdierks A."/>
            <person name="Storesund J.E."/>
            <person name="Kallscheuer N."/>
            <person name="Luecker S."/>
            <person name="Lage O.M."/>
            <person name="Pohl T."/>
            <person name="Merkel B.J."/>
            <person name="Hornburger P."/>
            <person name="Mueller R.-W."/>
            <person name="Bruemmer F."/>
            <person name="Labrenz M."/>
            <person name="Spormann A.M."/>
            <person name="Op den Camp H."/>
            <person name="Overmann J."/>
            <person name="Amann R."/>
            <person name="Jetten M.S.M."/>
            <person name="Mascher T."/>
            <person name="Medema M.H."/>
            <person name="Devos D.P."/>
            <person name="Kaster A.-K."/>
            <person name="Ovreas L."/>
            <person name="Rohde M."/>
            <person name="Galperin M.Y."/>
            <person name="Jogler C."/>
        </authorList>
    </citation>
    <scope>NUCLEOTIDE SEQUENCE [LARGE SCALE GENOMIC DNA]</scope>
    <source>
        <strain evidence="2 3">Pan216</strain>
    </source>
</reference>
<keyword evidence="3" id="KW-1185">Reference proteome</keyword>
<dbReference type="RefSeq" id="WP_145262629.1">
    <property type="nucleotide sequence ID" value="NZ_CP036279.1"/>
</dbReference>
<dbReference type="Gene3D" id="1.20.1640.10">
    <property type="entry name" value="Multidrug efflux transporter AcrB transmembrane domain"/>
    <property type="match status" value="2"/>
</dbReference>
<feature type="transmembrane region" description="Helical" evidence="1">
    <location>
        <begin position="1023"/>
        <end position="1046"/>
    </location>
</feature>
<dbReference type="OrthoDB" id="9806532at2"/>
<feature type="transmembrane region" description="Helical" evidence="1">
    <location>
        <begin position="459"/>
        <end position="482"/>
    </location>
</feature>
<dbReference type="Pfam" id="PF00873">
    <property type="entry name" value="ACR_tran"/>
    <property type="match status" value="1"/>
</dbReference>
<dbReference type="Proteomes" id="UP000317093">
    <property type="component" value="Chromosome"/>
</dbReference>